<keyword evidence="7 10" id="KW-0479">Metal-binding</keyword>
<dbReference type="CDD" id="cd00715">
    <property type="entry name" value="GPATase_N"/>
    <property type="match status" value="1"/>
</dbReference>
<dbReference type="EC" id="2.4.2.14" evidence="7"/>
<dbReference type="SUPFAM" id="SSF53271">
    <property type="entry name" value="PRTase-like"/>
    <property type="match status" value="1"/>
</dbReference>
<comment type="catalytic activity">
    <reaction evidence="7 8">
        <text>5-phospho-beta-D-ribosylamine + L-glutamate + diphosphate = 5-phospho-alpha-D-ribose 1-diphosphate + L-glutamine + H2O</text>
        <dbReference type="Rhea" id="RHEA:14905"/>
        <dbReference type="ChEBI" id="CHEBI:15377"/>
        <dbReference type="ChEBI" id="CHEBI:29985"/>
        <dbReference type="ChEBI" id="CHEBI:33019"/>
        <dbReference type="ChEBI" id="CHEBI:58017"/>
        <dbReference type="ChEBI" id="CHEBI:58359"/>
        <dbReference type="ChEBI" id="CHEBI:58681"/>
        <dbReference type="EC" id="2.4.2.14"/>
    </reaction>
</comment>
<comment type="pathway">
    <text evidence="1 7 8">Purine metabolism; IMP biosynthesis via de novo pathway; N(1)-(5-phospho-D-ribosyl)glycinamide from 5-phospho-alpha-D-ribose 1-diphosphate: step 1/2.</text>
</comment>
<evidence type="ECO:0000313" key="12">
    <source>
        <dbReference type="EMBL" id="CUA82665.1"/>
    </source>
</evidence>
<dbReference type="Pfam" id="PF00156">
    <property type="entry name" value="Pribosyltran"/>
    <property type="match status" value="1"/>
</dbReference>
<keyword evidence="13" id="KW-1185">Reference proteome</keyword>
<keyword evidence="5 7" id="KW-0658">Purine biosynthesis</keyword>
<comment type="cofactor">
    <cofactor evidence="7 10">
        <name>Mg(2+)</name>
        <dbReference type="ChEBI" id="CHEBI:18420"/>
    </cofactor>
    <text evidence="7 10">Binds 1 Mg(2+) ion per subunit.</text>
</comment>
<dbReference type="PANTHER" id="PTHR11907">
    <property type="entry name" value="AMIDOPHOSPHORIBOSYLTRANSFERASE"/>
    <property type="match status" value="1"/>
</dbReference>
<dbReference type="PIRSF" id="PIRSF000485">
    <property type="entry name" value="Amd_phspho_trans"/>
    <property type="match status" value="1"/>
</dbReference>
<dbReference type="GO" id="GO:0009113">
    <property type="term" value="P:purine nucleobase biosynthetic process"/>
    <property type="evidence" value="ECO:0007669"/>
    <property type="project" value="UniProtKB-UniRule"/>
</dbReference>
<keyword evidence="6 7" id="KW-0315">Glutamine amidotransferase</keyword>
<dbReference type="EMBL" id="CYHA01000002">
    <property type="protein sequence ID" value="CUA82665.1"/>
    <property type="molecule type" value="Genomic_DNA"/>
</dbReference>
<dbReference type="Gene3D" id="3.60.20.10">
    <property type="entry name" value="Glutamine Phosphoribosylpyrophosphate, subunit 1, domain 1"/>
    <property type="match status" value="1"/>
</dbReference>
<dbReference type="InterPro" id="IPR000836">
    <property type="entry name" value="PRTase_dom"/>
</dbReference>
<dbReference type="OrthoDB" id="9801213at2"/>
<protein>
    <recommendedName>
        <fullName evidence="7">Amidophosphoribosyltransferase</fullName>
        <shortName evidence="7">ATase</shortName>
        <ecNumber evidence="7">2.4.2.14</ecNumber>
    </recommendedName>
    <alternativeName>
        <fullName evidence="7">Glutamine phosphoribosylpyrophosphate amidotransferase</fullName>
        <shortName evidence="7">GPATase</shortName>
    </alternativeName>
</protein>
<evidence type="ECO:0000256" key="8">
    <source>
        <dbReference type="PIRNR" id="PIRNR000485"/>
    </source>
</evidence>
<proteinExistence type="inferred from homology"/>
<evidence type="ECO:0000256" key="3">
    <source>
        <dbReference type="ARBA" id="ARBA00022676"/>
    </source>
</evidence>
<dbReference type="RefSeq" id="WP_054286035.1">
    <property type="nucleotide sequence ID" value="NZ_CYHA01000002.1"/>
</dbReference>
<dbReference type="InterPro" id="IPR035584">
    <property type="entry name" value="PurF_N"/>
</dbReference>
<accession>A0A0K6GVR5</accession>
<evidence type="ECO:0000256" key="1">
    <source>
        <dbReference type="ARBA" id="ARBA00005209"/>
    </source>
</evidence>
<gene>
    <name evidence="7" type="primary">purF</name>
    <name evidence="12" type="ORF">Ga0061063_1389</name>
</gene>
<dbReference type="AlphaFoldDB" id="A0A0K6GVR5"/>
<keyword evidence="4 7" id="KW-0808">Transferase</keyword>
<comment type="caution">
    <text evidence="7">Lacks conserved residue(s) required for the propagation of feature annotation.</text>
</comment>
<evidence type="ECO:0000259" key="11">
    <source>
        <dbReference type="PROSITE" id="PS51278"/>
    </source>
</evidence>
<dbReference type="InterPro" id="IPR005854">
    <property type="entry name" value="PurF"/>
</dbReference>
<evidence type="ECO:0000256" key="6">
    <source>
        <dbReference type="ARBA" id="ARBA00022962"/>
    </source>
</evidence>
<evidence type="ECO:0000313" key="13">
    <source>
        <dbReference type="Proteomes" id="UP000243535"/>
    </source>
</evidence>
<dbReference type="HAMAP" id="MF_01931">
    <property type="entry name" value="PurF"/>
    <property type="match status" value="1"/>
</dbReference>
<feature type="active site" description="Nucleophile" evidence="7 9">
    <location>
        <position position="2"/>
    </location>
</feature>
<dbReference type="GO" id="GO:0004044">
    <property type="term" value="F:amidophosphoribosyltransferase activity"/>
    <property type="evidence" value="ECO:0007669"/>
    <property type="project" value="UniProtKB-UniRule"/>
</dbReference>
<evidence type="ECO:0000256" key="7">
    <source>
        <dbReference type="HAMAP-Rule" id="MF_01931"/>
    </source>
</evidence>
<feature type="domain" description="Glutamine amidotransferase type-2" evidence="11">
    <location>
        <begin position="2"/>
        <end position="236"/>
    </location>
</feature>
<organism evidence="12 13">
    <name type="scientific">Gulbenkiania indica</name>
    <dbReference type="NCBI Taxonomy" id="375574"/>
    <lineage>
        <taxon>Bacteria</taxon>
        <taxon>Pseudomonadati</taxon>
        <taxon>Pseudomonadota</taxon>
        <taxon>Betaproteobacteria</taxon>
        <taxon>Neisseriales</taxon>
        <taxon>Chromobacteriaceae</taxon>
        <taxon>Gulbenkiania</taxon>
    </lineage>
</organism>
<dbReference type="InterPro" id="IPR029055">
    <property type="entry name" value="Ntn_hydrolases_N"/>
</dbReference>
<name>A0A0K6GVR5_9NEIS</name>
<keyword evidence="3 7" id="KW-0328">Glycosyltransferase</keyword>
<evidence type="ECO:0000256" key="5">
    <source>
        <dbReference type="ARBA" id="ARBA00022755"/>
    </source>
</evidence>
<comment type="similarity">
    <text evidence="2 7 8">In the C-terminal section; belongs to the purine/pyrimidine phosphoribosyltransferase family.</text>
</comment>
<dbReference type="UniPathway" id="UPA00074">
    <property type="reaction ID" value="UER00124"/>
</dbReference>
<dbReference type="InterPro" id="IPR017932">
    <property type="entry name" value="GATase_2_dom"/>
</dbReference>
<reference evidence="13" key="1">
    <citation type="submission" date="2015-08" db="EMBL/GenBank/DDBJ databases">
        <authorList>
            <person name="Varghese N."/>
        </authorList>
    </citation>
    <scope>NUCLEOTIDE SEQUENCE [LARGE SCALE GENOMIC DNA]</scope>
    <source>
        <strain evidence="13">DSM 17901</strain>
    </source>
</reference>
<evidence type="ECO:0000256" key="9">
    <source>
        <dbReference type="PIRSR" id="PIRSR000485-1"/>
    </source>
</evidence>
<dbReference type="STRING" id="375574.GCA_001418035_01181"/>
<feature type="binding site" evidence="7 10">
    <location>
        <position position="305"/>
    </location>
    <ligand>
        <name>Mg(2+)</name>
        <dbReference type="ChEBI" id="CHEBI:18420"/>
    </ligand>
</feature>
<keyword evidence="7 10" id="KW-0460">Magnesium</keyword>
<dbReference type="NCBIfam" id="TIGR01134">
    <property type="entry name" value="purF"/>
    <property type="match status" value="1"/>
</dbReference>
<dbReference type="InterPro" id="IPR029057">
    <property type="entry name" value="PRTase-like"/>
</dbReference>
<dbReference type="GO" id="GO:0000287">
    <property type="term" value="F:magnesium ion binding"/>
    <property type="evidence" value="ECO:0007669"/>
    <property type="project" value="UniProtKB-UniRule"/>
</dbReference>
<evidence type="ECO:0000256" key="2">
    <source>
        <dbReference type="ARBA" id="ARBA00010138"/>
    </source>
</evidence>
<dbReference type="Proteomes" id="UP000243535">
    <property type="component" value="Unassembled WGS sequence"/>
</dbReference>
<dbReference type="CDD" id="cd06223">
    <property type="entry name" value="PRTases_typeI"/>
    <property type="match status" value="1"/>
</dbReference>
<dbReference type="Pfam" id="PF13522">
    <property type="entry name" value="GATase_6"/>
    <property type="match status" value="1"/>
</dbReference>
<evidence type="ECO:0000256" key="4">
    <source>
        <dbReference type="ARBA" id="ARBA00022679"/>
    </source>
</evidence>
<dbReference type="SUPFAM" id="SSF56235">
    <property type="entry name" value="N-terminal nucleophile aminohydrolases (Ntn hydrolases)"/>
    <property type="match status" value="1"/>
</dbReference>
<dbReference type="PROSITE" id="PS51278">
    <property type="entry name" value="GATASE_TYPE_2"/>
    <property type="match status" value="1"/>
</dbReference>
<sequence length="514" mass="56378">MCGILGVVGQSPVNQLLYDGLQLLQHRGQDAAGIVTAHNKTFHMHKGSGMVRDVFRTRNMRSLQGNAGIAHVRYPTAGSAANLAEAQPFYVNSPFGIVLAHNGNLTNTDELKADMFRHDLRHINTNSDSEVLLNVFAHELAINVTGYELSVEAVFKAIEGVHRRVKGAYAVVALISGYGLVAFRDPNGIRPLVIGSHDHHGRTEYMFASESVALDCSGFSLLRDVEPGEGIFVSFDGHFEARQCAERIRHAPCLFEFVYFARPDSVIDGASVYQARLAMGERLAEKVRQVVPELDIDVVMPIPDTSRPSALQLANALGLPYREGFIKNRYIGRTFIMPGQGVRKKSVRQKLNPVACEFRGRNVLLVDDSIVRGTTSREIVQMARDAGAKKVYFASAAPAVRFPNVYGIDMPTRAELLATGRTEEEIAREIGADAVIYQDLEALMHAVNAAAPSLQVFETSCFDGNYITGDITEAYLNAIECARMGPRSTVESRDEEGSSQLVDLNLNVAEQNLI</sequence>
<comment type="function">
    <text evidence="7">Catalyzes the formation of phosphoribosylamine from phosphoribosylpyrophosphate (PRPP) and glutamine.</text>
</comment>
<evidence type="ECO:0000256" key="10">
    <source>
        <dbReference type="PIRSR" id="PIRSR000485-2"/>
    </source>
</evidence>
<feature type="binding site" evidence="7 10">
    <location>
        <position position="368"/>
    </location>
    <ligand>
        <name>Mg(2+)</name>
        <dbReference type="ChEBI" id="CHEBI:18420"/>
    </ligand>
</feature>
<dbReference type="GO" id="GO:0006189">
    <property type="term" value="P:'de novo' IMP biosynthetic process"/>
    <property type="evidence" value="ECO:0007669"/>
    <property type="project" value="UniProtKB-UniRule"/>
</dbReference>
<dbReference type="Gene3D" id="3.40.50.2020">
    <property type="match status" value="1"/>
</dbReference>
<feature type="binding site" evidence="7 10">
    <location>
        <position position="367"/>
    </location>
    <ligand>
        <name>Mg(2+)</name>
        <dbReference type="ChEBI" id="CHEBI:18420"/>
    </ligand>
</feature>